<dbReference type="EMBL" id="NQXA01000026">
    <property type="protein sequence ID" value="PHQ27877.1"/>
    <property type="molecule type" value="Genomic_DNA"/>
</dbReference>
<dbReference type="GO" id="GO:0006259">
    <property type="term" value="P:DNA metabolic process"/>
    <property type="evidence" value="ECO:0007669"/>
    <property type="project" value="InterPro"/>
</dbReference>
<sequence length="291" mass="32507">MSKNAIAVVKEATIENVQNRIAELQQGGFKLPSNYSPENALQSAWLILQDVQTRDKKPVLEACSKNTIAMALFKMVQLGLNPAKNQCYFVPYGNDLICMTSYFGQVMIAKRAGLLDVKANLILEGDDFNYKIEADGRRVITEHNQPFKNFGNPIIGAYCVVTLPDGVQDTDIMTIDEIKQSWKQGATNGNSPAHKNFEGEMAKRTVTNRAIKMFVNSSDDSAVLDDDDPGISPTQAHVNHQIKENANRKELSFDDADDAEEIEVKGEEEVKSEKVITEQKEERMPEMQFEA</sequence>
<dbReference type="InterPro" id="IPR018330">
    <property type="entry name" value="RecT_fam"/>
</dbReference>
<feature type="compositionally biased region" description="Basic and acidic residues" evidence="1">
    <location>
        <begin position="266"/>
        <end position="285"/>
    </location>
</feature>
<dbReference type="InterPro" id="IPR004590">
    <property type="entry name" value="ssDNA_annealing_RecT"/>
</dbReference>
<evidence type="ECO:0000313" key="3">
    <source>
        <dbReference type="Proteomes" id="UP000229433"/>
    </source>
</evidence>
<dbReference type="Pfam" id="PF03837">
    <property type="entry name" value="RecT"/>
    <property type="match status" value="1"/>
</dbReference>
<reference evidence="2 3" key="1">
    <citation type="submission" date="2017-08" db="EMBL/GenBank/DDBJ databases">
        <title>The whole genome shortgun sequences of strain Leeuwenhoekiella nanhaiensis G18 from the South China Sea.</title>
        <authorList>
            <person name="Liu Q."/>
        </authorList>
    </citation>
    <scope>NUCLEOTIDE SEQUENCE [LARGE SCALE GENOMIC DNA]</scope>
    <source>
        <strain evidence="2 3">G18</strain>
    </source>
</reference>
<organism evidence="2 3">
    <name type="scientific">Leeuwenhoekiella nanhaiensis</name>
    <dbReference type="NCBI Taxonomy" id="1655491"/>
    <lineage>
        <taxon>Bacteria</taxon>
        <taxon>Pseudomonadati</taxon>
        <taxon>Bacteroidota</taxon>
        <taxon>Flavobacteriia</taxon>
        <taxon>Flavobacteriales</taxon>
        <taxon>Flavobacteriaceae</taxon>
        <taxon>Leeuwenhoekiella</taxon>
    </lineage>
</organism>
<accession>A0A2G1VM74</accession>
<name>A0A2G1VM74_9FLAO</name>
<gene>
    <name evidence="2" type="ORF">CJ305_17890</name>
</gene>
<dbReference type="RefSeq" id="WP_099647674.1">
    <property type="nucleotide sequence ID" value="NZ_KZ319306.1"/>
</dbReference>
<dbReference type="OrthoDB" id="1045432at2"/>
<proteinExistence type="predicted"/>
<dbReference type="GO" id="GO:0003677">
    <property type="term" value="F:DNA binding"/>
    <property type="evidence" value="ECO:0007669"/>
    <property type="project" value="InterPro"/>
</dbReference>
<evidence type="ECO:0000256" key="1">
    <source>
        <dbReference type="SAM" id="MobiDB-lite"/>
    </source>
</evidence>
<evidence type="ECO:0008006" key="4">
    <source>
        <dbReference type="Google" id="ProtNLM"/>
    </source>
</evidence>
<dbReference type="AlphaFoldDB" id="A0A2G1VM74"/>
<keyword evidence="3" id="KW-1185">Reference proteome</keyword>
<feature type="region of interest" description="Disordered" evidence="1">
    <location>
        <begin position="266"/>
        <end position="291"/>
    </location>
</feature>
<comment type="caution">
    <text evidence="2">The sequence shown here is derived from an EMBL/GenBank/DDBJ whole genome shotgun (WGS) entry which is preliminary data.</text>
</comment>
<dbReference type="NCBIfam" id="TIGR00616">
    <property type="entry name" value="rect"/>
    <property type="match status" value="1"/>
</dbReference>
<dbReference type="Proteomes" id="UP000229433">
    <property type="component" value="Unassembled WGS sequence"/>
</dbReference>
<protein>
    <recommendedName>
        <fullName evidence="4">Recombinase RecT</fullName>
    </recommendedName>
</protein>
<evidence type="ECO:0000313" key="2">
    <source>
        <dbReference type="EMBL" id="PHQ27877.1"/>
    </source>
</evidence>